<evidence type="ECO:0000259" key="2">
    <source>
        <dbReference type="Pfam" id="PF01939"/>
    </source>
</evidence>
<comment type="caution">
    <text evidence="3">The sequence shown here is derived from an EMBL/GenBank/DDBJ whole genome shotgun (WGS) entry which is preliminary data.</text>
</comment>
<dbReference type="RefSeq" id="WP_170233915.1">
    <property type="nucleotide sequence ID" value="NZ_BJYR01000033.1"/>
</dbReference>
<dbReference type="GO" id="GO:0004519">
    <property type="term" value="F:endonuclease activity"/>
    <property type="evidence" value="ECO:0007669"/>
    <property type="project" value="InterPro"/>
</dbReference>
<evidence type="ECO:0000256" key="1">
    <source>
        <dbReference type="ARBA" id="ARBA00023125"/>
    </source>
</evidence>
<dbReference type="InterPro" id="IPR002793">
    <property type="entry name" value="Endonuclease_NucS"/>
</dbReference>
<gene>
    <name evidence="3" type="ORF">NSE01_39150</name>
</gene>
<reference evidence="3 4" key="1">
    <citation type="submission" date="2019-07" db="EMBL/GenBank/DDBJ databases">
        <title>Whole genome shotgun sequence of Novosphingobium sediminis NBRC 106119.</title>
        <authorList>
            <person name="Hosoyama A."/>
            <person name="Uohara A."/>
            <person name="Ohji S."/>
            <person name="Ichikawa N."/>
        </authorList>
    </citation>
    <scope>NUCLEOTIDE SEQUENCE [LARGE SCALE GENOMIC DNA]</scope>
    <source>
        <strain evidence="3 4">NBRC 106119</strain>
    </source>
</reference>
<feature type="domain" description="Endonuclease NucS C-terminal" evidence="2">
    <location>
        <begin position="253"/>
        <end position="315"/>
    </location>
</feature>
<name>A0A512AQU3_9SPHN</name>
<dbReference type="Proteomes" id="UP000321464">
    <property type="component" value="Unassembled WGS sequence"/>
</dbReference>
<dbReference type="InterPro" id="IPR011856">
    <property type="entry name" value="tRNA_endonuc-like_dom_sf"/>
</dbReference>
<dbReference type="GO" id="GO:0003677">
    <property type="term" value="F:DNA binding"/>
    <property type="evidence" value="ECO:0007669"/>
    <property type="project" value="UniProtKB-KW"/>
</dbReference>
<evidence type="ECO:0000313" key="3">
    <source>
        <dbReference type="EMBL" id="GEO02083.1"/>
    </source>
</evidence>
<dbReference type="CDD" id="cd22341">
    <property type="entry name" value="NucS-like"/>
    <property type="match status" value="1"/>
</dbReference>
<protein>
    <recommendedName>
        <fullName evidence="2">Endonuclease NucS C-terminal domain-containing protein</fullName>
    </recommendedName>
</protein>
<keyword evidence="1" id="KW-0238">DNA-binding</keyword>
<sequence>MTGSISADALGRLRAAKAAMQKDADIREILESRDSVVDRYGPQFQPGQIEQIDEKVLRSFLLIENNKHWSGLFRQSNRICADMAATRAALAALVDESRPIEERTRPATDIKGLGKGIITAILLVAYPNKYGVWNNTSESGLIDLDLMPDWPRGASFGVRYAAINAVLNELARELEVDLWTLDTIWWYLSGDKEETEVDAGTSLTADSPIAQVAARFAIERHLHDYLFDNWSQLELSRDWDIYVRDGEPDAGYEFPTPIGRIDLLAKHKHESKWLVIELKRDKSSDAVVGQILRYIGWIRAHLAQPDETVEGLIIAARGEDKLHYALSAVPSVSFKSYEVEFRLKDGPSFEEFSRP</sequence>
<dbReference type="AlphaFoldDB" id="A0A512AQU3"/>
<evidence type="ECO:0000313" key="4">
    <source>
        <dbReference type="Proteomes" id="UP000321464"/>
    </source>
</evidence>
<dbReference type="InterPro" id="IPR048301">
    <property type="entry name" value="NucS_C"/>
</dbReference>
<dbReference type="Pfam" id="PF01939">
    <property type="entry name" value="NucS_C"/>
    <property type="match status" value="1"/>
</dbReference>
<dbReference type="Gene3D" id="3.40.1350.10">
    <property type="match status" value="1"/>
</dbReference>
<accession>A0A512AQU3</accession>
<keyword evidence="4" id="KW-1185">Reference proteome</keyword>
<dbReference type="EMBL" id="BJYR01000033">
    <property type="protein sequence ID" value="GEO02083.1"/>
    <property type="molecule type" value="Genomic_DNA"/>
</dbReference>
<organism evidence="3 4">
    <name type="scientific">Novosphingobium sediminis</name>
    <dbReference type="NCBI Taxonomy" id="707214"/>
    <lineage>
        <taxon>Bacteria</taxon>
        <taxon>Pseudomonadati</taxon>
        <taxon>Pseudomonadota</taxon>
        <taxon>Alphaproteobacteria</taxon>
        <taxon>Sphingomonadales</taxon>
        <taxon>Sphingomonadaceae</taxon>
        <taxon>Novosphingobium</taxon>
    </lineage>
</organism>
<proteinExistence type="predicted"/>